<keyword evidence="2" id="KW-1185">Reference proteome</keyword>
<name>A0A1Y2I9L1_TRAC3</name>
<sequence>MSSRKLRVCDASRQALPHYLLQERTRAIQARSCAHALSKSQGVTALGRSLSPSASARGTQGCRNIHHTAVALAHAWPDAKPTADVPRLLPRFSIYDDEPQALANVHDPSALSASTVPLPRNPPNPLSRSALPRPCGHACHVSDGRGQEEGAAHGSRSPRCQCAAAAVALLGRVLVVCISCSIRHISARFHKSQDPTLSAPRRAR</sequence>
<dbReference type="AlphaFoldDB" id="A0A1Y2I9L1"/>
<protein>
    <submittedName>
        <fullName evidence="1">Uncharacterized protein</fullName>
    </submittedName>
</protein>
<reference evidence="1 2" key="1">
    <citation type="journal article" date="2015" name="Biotechnol. Biofuels">
        <title>Enhanced degradation of softwood versus hardwood by the white-rot fungus Pycnoporus coccineus.</title>
        <authorList>
            <person name="Couturier M."/>
            <person name="Navarro D."/>
            <person name="Chevret D."/>
            <person name="Henrissat B."/>
            <person name="Piumi F."/>
            <person name="Ruiz-Duenas F.J."/>
            <person name="Martinez A.T."/>
            <person name="Grigoriev I.V."/>
            <person name="Riley R."/>
            <person name="Lipzen A."/>
            <person name="Berrin J.G."/>
            <person name="Master E.R."/>
            <person name="Rosso M.N."/>
        </authorList>
    </citation>
    <scope>NUCLEOTIDE SEQUENCE [LARGE SCALE GENOMIC DNA]</scope>
    <source>
        <strain evidence="1 2">BRFM310</strain>
    </source>
</reference>
<dbReference type="EMBL" id="KZ084159">
    <property type="protein sequence ID" value="OSC97050.1"/>
    <property type="molecule type" value="Genomic_DNA"/>
</dbReference>
<organism evidence="1 2">
    <name type="scientific">Trametes coccinea (strain BRFM310)</name>
    <name type="common">Pycnoporus coccineus</name>
    <dbReference type="NCBI Taxonomy" id="1353009"/>
    <lineage>
        <taxon>Eukaryota</taxon>
        <taxon>Fungi</taxon>
        <taxon>Dikarya</taxon>
        <taxon>Basidiomycota</taxon>
        <taxon>Agaricomycotina</taxon>
        <taxon>Agaricomycetes</taxon>
        <taxon>Polyporales</taxon>
        <taxon>Polyporaceae</taxon>
        <taxon>Trametes</taxon>
    </lineage>
</organism>
<dbReference type="Proteomes" id="UP000193067">
    <property type="component" value="Unassembled WGS sequence"/>
</dbReference>
<evidence type="ECO:0000313" key="2">
    <source>
        <dbReference type="Proteomes" id="UP000193067"/>
    </source>
</evidence>
<gene>
    <name evidence="1" type="ORF">PYCCODRAFT_1204268</name>
</gene>
<evidence type="ECO:0000313" key="1">
    <source>
        <dbReference type="EMBL" id="OSC97050.1"/>
    </source>
</evidence>
<proteinExistence type="predicted"/>
<accession>A0A1Y2I9L1</accession>